<evidence type="ECO:0008006" key="5">
    <source>
        <dbReference type="Google" id="ProtNLM"/>
    </source>
</evidence>
<feature type="chain" id="PRO_5045483600" description="Peptidase C39-like domain-containing protein" evidence="2">
    <location>
        <begin position="21"/>
        <end position="314"/>
    </location>
</feature>
<comment type="caution">
    <text evidence="3">The sequence shown here is derived from an EMBL/GenBank/DDBJ whole genome shotgun (WGS) entry which is preliminary data.</text>
</comment>
<keyword evidence="4" id="KW-1185">Reference proteome</keyword>
<accession>A0ABS9M7R1</accession>
<proteinExistence type="predicted"/>
<sequence>MKKFALLCAALFVLSGCTGNTETGSPSPEGSSPGPVSSQPLVSTTPAVPDSPAPEVTPTPTPTPSLPAEPTPTLAPTDTSGGWDGDLGTLTLADFPTALSDGAAVAQGTEPLYLVAQLPEADTWLYGLNPAKANTLILRVGEKWEHFDLNWLTPGVILPRMAYGDFDADMDLELALILSVGSGTGVSVEELHIIEFGDSGVWTDNYFAPDDYRAILDQSVEYLYDEPSRTLTVQAEGGSVSYAVPEEQTYTGPCGFGAVVSFLTEGDALGAVFGAAYIPNASPGNSQYIAQIQADVVYTGAAFGLANLQAVPYD</sequence>
<feature type="signal peptide" evidence="2">
    <location>
        <begin position="1"/>
        <end position="20"/>
    </location>
</feature>
<evidence type="ECO:0000256" key="1">
    <source>
        <dbReference type="SAM" id="MobiDB-lite"/>
    </source>
</evidence>
<protein>
    <recommendedName>
        <fullName evidence="5">Peptidase C39-like domain-containing protein</fullName>
    </recommendedName>
</protein>
<dbReference type="RefSeq" id="WP_238073531.1">
    <property type="nucleotide sequence ID" value="NZ_JAKNJB010000007.1"/>
</dbReference>
<organism evidence="3 4">
    <name type="scientific">Intestinimonas massiliensis</name>
    <name type="common">ex Afouda et al. 2020</name>
    <dbReference type="NCBI Taxonomy" id="1673721"/>
    <lineage>
        <taxon>Bacteria</taxon>
        <taxon>Bacillati</taxon>
        <taxon>Bacillota</taxon>
        <taxon>Clostridia</taxon>
        <taxon>Eubacteriales</taxon>
        <taxon>Intestinimonas</taxon>
    </lineage>
</organism>
<reference evidence="3 4" key="1">
    <citation type="submission" date="2022-01" db="EMBL/GenBank/DDBJ databases">
        <title>Collection of gut derived symbiotic bacterial strains cultured from healthy donors.</title>
        <authorList>
            <person name="Lin H."/>
            <person name="Kohout C."/>
            <person name="Waligurski E."/>
            <person name="Pamer E.G."/>
        </authorList>
    </citation>
    <scope>NUCLEOTIDE SEQUENCE [LARGE SCALE GENOMIC DNA]</scope>
    <source>
        <strain evidence="3 4">DFI.3.7</strain>
    </source>
</reference>
<dbReference type="PROSITE" id="PS51257">
    <property type="entry name" value="PROKAR_LIPOPROTEIN"/>
    <property type="match status" value="1"/>
</dbReference>
<name>A0ABS9M7R1_9FIRM</name>
<feature type="compositionally biased region" description="Low complexity" evidence="1">
    <location>
        <begin position="24"/>
        <end position="43"/>
    </location>
</feature>
<feature type="compositionally biased region" description="Low complexity" evidence="1">
    <location>
        <begin position="71"/>
        <end position="87"/>
    </location>
</feature>
<dbReference type="EMBL" id="JAKNJB010000007">
    <property type="protein sequence ID" value="MCG4526551.1"/>
    <property type="molecule type" value="Genomic_DNA"/>
</dbReference>
<evidence type="ECO:0000313" key="4">
    <source>
        <dbReference type="Proteomes" id="UP001200313"/>
    </source>
</evidence>
<dbReference type="Proteomes" id="UP001200313">
    <property type="component" value="Unassembled WGS sequence"/>
</dbReference>
<gene>
    <name evidence="3" type="ORF">L0P79_05585</name>
</gene>
<evidence type="ECO:0000313" key="3">
    <source>
        <dbReference type="EMBL" id="MCG4526551.1"/>
    </source>
</evidence>
<keyword evidence="2" id="KW-0732">Signal</keyword>
<feature type="region of interest" description="Disordered" evidence="1">
    <location>
        <begin position="20"/>
        <end position="87"/>
    </location>
</feature>
<evidence type="ECO:0000256" key="2">
    <source>
        <dbReference type="SAM" id="SignalP"/>
    </source>
</evidence>
<feature type="compositionally biased region" description="Pro residues" evidence="1">
    <location>
        <begin position="49"/>
        <end position="70"/>
    </location>
</feature>